<comment type="similarity">
    <text evidence="1">Belongs to the ArsC family.</text>
</comment>
<dbReference type="Pfam" id="PF03960">
    <property type="entry name" value="ArsC"/>
    <property type="match status" value="1"/>
</dbReference>
<sequence length="147" mass="16782">MIILYTSPGCASCRKAKQWLKDNDMKFVEKNIFTTLLKEEEIKYLLQRSENGTEDIISTRSKAFQNLNRDLEDISVKELIEIIRENPSILKRPIMINESSFVVGYDDDEITALVPAKLRLAAQRACNPTCPNFSICGYLREEACSAE</sequence>
<protein>
    <submittedName>
        <fullName evidence="2">Regulatory protein Spx</fullName>
    </submittedName>
</protein>
<dbReference type="PROSITE" id="PS51354">
    <property type="entry name" value="GLUTAREDOXIN_2"/>
    <property type="match status" value="1"/>
</dbReference>
<dbReference type="PANTHER" id="PTHR30041">
    <property type="entry name" value="ARSENATE REDUCTASE"/>
    <property type="match status" value="1"/>
</dbReference>
<organism evidence="2 3">
    <name type="scientific">Amedibacterium intestinale</name>
    <dbReference type="NCBI Taxonomy" id="2583452"/>
    <lineage>
        <taxon>Bacteria</taxon>
        <taxon>Bacillati</taxon>
        <taxon>Bacillota</taxon>
        <taxon>Erysipelotrichia</taxon>
        <taxon>Erysipelotrichales</taxon>
        <taxon>Erysipelotrichaceae</taxon>
        <taxon>Amedibacterium</taxon>
    </lineage>
</organism>
<evidence type="ECO:0000256" key="1">
    <source>
        <dbReference type="PROSITE-ProRule" id="PRU01282"/>
    </source>
</evidence>
<dbReference type="PANTHER" id="PTHR30041:SF7">
    <property type="entry name" value="GLOBAL TRANSCRIPTIONAL REGULATOR SPX"/>
    <property type="match status" value="1"/>
</dbReference>
<dbReference type="SUPFAM" id="SSF52833">
    <property type="entry name" value="Thioredoxin-like"/>
    <property type="match status" value="1"/>
</dbReference>
<name>A0A6N4TEN9_9FIRM</name>
<dbReference type="PROSITE" id="PS51353">
    <property type="entry name" value="ARSC"/>
    <property type="match status" value="1"/>
</dbReference>
<evidence type="ECO:0000313" key="2">
    <source>
        <dbReference type="EMBL" id="BBK21213.1"/>
    </source>
</evidence>
<dbReference type="InterPro" id="IPR006660">
    <property type="entry name" value="Arsenate_reductase-like"/>
</dbReference>
<dbReference type="Proteomes" id="UP000464754">
    <property type="component" value="Chromosome"/>
</dbReference>
<dbReference type="RefSeq" id="WP_115714483.1">
    <property type="nucleotide sequence ID" value="NZ_AP019695.1"/>
</dbReference>
<dbReference type="KEGG" id="aarg:Aargi30884_01160"/>
<dbReference type="AlphaFoldDB" id="A0A6N4TEN9"/>
<dbReference type="InterPro" id="IPR006504">
    <property type="entry name" value="Tscrpt_reg_Spx/MgsR"/>
</dbReference>
<dbReference type="EMBL" id="AP019695">
    <property type="protein sequence ID" value="BBK21213.1"/>
    <property type="molecule type" value="Genomic_DNA"/>
</dbReference>
<keyword evidence="3" id="KW-1185">Reference proteome</keyword>
<evidence type="ECO:0000313" key="3">
    <source>
        <dbReference type="Proteomes" id="UP000464754"/>
    </source>
</evidence>
<reference evidence="3" key="1">
    <citation type="submission" date="2019-05" db="EMBL/GenBank/DDBJ databases">
        <title>Complete genome sequencing of Absiella argi strain JCM 30884.</title>
        <authorList>
            <person name="Sakamoto M."/>
            <person name="Murakami T."/>
            <person name="Mori H."/>
        </authorList>
    </citation>
    <scope>NUCLEOTIDE SEQUENCE [LARGE SCALE GENOMIC DNA]</scope>
    <source>
        <strain evidence="3">JCM 30884</strain>
    </source>
</reference>
<gene>
    <name evidence="2" type="primary">spxA</name>
    <name evidence="2" type="ORF">Aargi30884_01160</name>
</gene>
<proteinExistence type="inferred from homology"/>
<dbReference type="Gene3D" id="3.40.30.10">
    <property type="entry name" value="Glutaredoxin"/>
    <property type="match status" value="1"/>
</dbReference>
<dbReference type="NCBIfam" id="NF002459">
    <property type="entry name" value="PRK01655.1"/>
    <property type="match status" value="1"/>
</dbReference>
<accession>A0A6N4TEN9</accession>
<dbReference type="InterPro" id="IPR036249">
    <property type="entry name" value="Thioredoxin-like_sf"/>
</dbReference>
<dbReference type="CDD" id="cd03032">
    <property type="entry name" value="ArsC_Spx"/>
    <property type="match status" value="1"/>
</dbReference>
<dbReference type="NCBIfam" id="TIGR01617">
    <property type="entry name" value="arsC_related"/>
    <property type="match status" value="1"/>
</dbReference>